<gene>
    <name evidence="1" type="ORF">ElyMa_000650700</name>
</gene>
<dbReference type="EMBL" id="BMAT01001337">
    <property type="protein sequence ID" value="GFR83496.1"/>
    <property type="molecule type" value="Genomic_DNA"/>
</dbReference>
<organism evidence="1 2">
    <name type="scientific">Elysia marginata</name>
    <dbReference type="NCBI Taxonomy" id="1093978"/>
    <lineage>
        <taxon>Eukaryota</taxon>
        <taxon>Metazoa</taxon>
        <taxon>Spiralia</taxon>
        <taxon>Lophotrochozoa</taxon>
        <taxon>Mollusca</taxon>
        <taxon>Gastropoda</taxon>
        <taxon>Heterobranchia</taxon>
        <taxon>Euthyneura</taxon>
        <taxon>Panpulmonata</taxon>
        <taxon>Sacoglossa</taxon>
        <taxon>Placobranchoidea</taxon>
        <taxon>Plakobranchidae</taxon>
        <taxon>Elysia</taxon>
    </lineage>
</organism>
<keyword evidence="2" id="KW-1185">Reference proteome</keyword>
<name>A0AAV4GFR4_9GAST</name>
<accession>A0AAV4GFR4</accession>
<dbReference type="AlphaFoldDB" id="A0AAV4GFR4"/>
<comment type="caution">
    <text evidence="1">The sequence shown here is derived from an EMBL/GenBank/DDBJ whole genome shotgun (WGS) entry which is preliminary data.</text>
</comment>
<protein>
    <submittedName>
        <fullName evidence="1">Uncharacterized protein</fullName>
    </submittedName>
</protein>
<evidence type="ECO:0000313" key="2">
    <source>
        <dbReference type="Proteomes" id="UP000762676"/>
    </source>
</evidence>
<evidence type="ECO:0000313" key="1">
    <source>
        <dbReference type="EMBL" id="GFR83496.1"/>
    </source>
</evidence>
<reference evidence="1 2" key="1">
    <citation type="journal article" date="2021" name="Elife">
        <title>Chloroplast acquisition without the gene transfer in kleptoplastic sea slugs, Plakobranchus ocellatus.</title>
        <authorList>
            <person name="Maeda T."/>
            <person name="Takahashi S."/>
            <person name="Yoshida T."/>
            <person name="Shimamura S."/>
            <person name="Takaki Y."/>
            <person name="Nagai Y."/>
            <person name="Toyoda A."/>
            <person name="Suzuki Y."/>
            <person name="Arimoto A."/>
            <person name="Ishii H."/>
            <person name="Satoh N."/>
            <person name="Nishiyama T."/>
            <person name="Hasebe M."/>
            <person name="Maruyama T."/>
            <person name="Minagawa J."/>
            <person name="Obokata J."/>
            <person name="Shigenobu S."/>
        </authorList>
    </citation>
    <scope>NUCLEOTIDE SEQUENCE [LARGE SCALE GENOMIC DNA]</scope>
</reference>
<proteinExistence type="predicted"/>
<sequence length="111" mass="12414">MGTVMKSNLTVPSDEKMPRQWDSVRNYHFEISRLINTAKSRVSRSLAESRRVPLSLATVIAPTPTRLSVVLLISLMTGGQLFCVPHVLLAIMYCPVLLRGTARWSTINCQD</sequence>
<dbReference type="Proteomes" id="UP000762676">
    <property type="component" value="Unassembled WGS sequence"/>
</dbReference>